<evidence type="ECO:0000256" key="9">
    <source>
        <dbReference type="SAM" id="Phobius"/>
    </source>
</evidence>
<keyword evidence="7 9" id="KW-1133">Transmembrane helix</keyword>
<keyword evidence="3" id="KW-0813">Transport</keyword>
<proteinExistence type="inferred from homology"/>
<evidence type="ECO:0000256" key="5">
    <source>
        <dbReference type="ARBA" id="ARBA00022856"/>
    </source>
</evidence>
<dbReference type="Pfam" id="PF03169">
    <property type="entry name" value="OPT"/>
    <property type="match status" value="1"/>
</dbReference>
<dbReference type="Proteomes" id="UP000613177">
    <property type="component" value="Unassembled WGS sequence"/>
</dbReference>
<keyword evidence="4 9" id="KW-0812">Transmembrane</keyword>
<name>A0A8H7VZV4_9FUNG</name>
<evidence type="ECO:0000256" key="7">
    <source>
        <dbReference type="ARBA" id="ARBA00022989"/>
    </source>
</evidence>
<feature type="transmembrane region" description="Helical" evidence="9">
    <location>
        <begin position="430"/>
        <end position="450"/>
    </location>
</feature>
<keyword evidence="11" id="KW-1185">Reference proteome</keyword>
<reference evidence="10" key="1">
    <citation type="submission" date="2021-01" db="EMBL/GenBank/DDBJ databases">
        <title>Metabolic potential, ecology and presence of endohyphal bacteria is reflected in genomic diversity of Mucoromycotina.</title>
        <authorList>
            <person name="Muszewska A."/>
            <person name="Okrasinska A."/>
            <person name="Steczkiewicz K."/>
            <person name="Drgas O."/>
            <person name="Orlowska M."/>
            <person name="Perlinska-Lenart U."/>
            <person name="Aleksandrzak-Piekarczyk T."/>
            <person name="Szatraj K."/>
            <person name="Zielenkiewicz U."/>
            <person name="Pilsyk S."/>
            <person name="Malc E."/>
            <person name="Mieczkowski P."/>
            <person name="Kruszewska J.S."/>
            <person name="Biernat P."/>
            <person name="Pawlowska J."/>
        </authorList>
    </citation>
    <scope>NUCLEOTIDE SEQUENCE</scope>
    <source>
        <strain evidence="10">WA0000018081</strain>
    </source>
</reference>
<feature type="transmembrane region" description="Helical" evidence="9">
    <location>
        <begin position="731"/>
        <end position="747"/>
    </location>
</feature>
<dbReference type="GO" id="GO:0016020">
    <property type="term" value="C:membrane"/>
    <property type="evidence" value="ECO:0007669"/>
    <property type="project" value="UniProtKB-SubCell"/>
</dbReference>
<dbReference type="NCBIfam" id="TIGR00727">
    <property type="entry name" value="ISP4_OPT"/>
    <property type="match status" value="1"/>
</dbReference>
<comment type="subcellular location">
    <subcellularLocation>
        <location evidence="1">Membrane</location>
        <topology evidence="1">Multi-pass membrane protein</topology>
    </subcellularLocation>
</comment>
<keyword evidence="8 9" id="KW-0472">Membrane</keyword>
<evidence type="ECO:0000256" key="2">
    <source>
        <dbReference type="ARBA" id="ARBA00008807"/>
    </source>
</evidence>
<feature type="transmembrane region" description="Helical" evidence="9">
    <location>
        <begin position="276"/>
        <end position="293"/>
    </location>
</feature>
<feature type="transmembrane region" description="Helical" evidence="9">
    <location>
        <begin position="167"/>
        <end position="188"/>
    </location>
</feature>
<comment type="caution">
    <text evidence="10">The sequence shown here is derived from an EMBL/GenBank/DDBJ whole genome shotgun (WGS) entry which is preliminary data.</text>
</comment>
<dbReference type="PANTHER" id="PTHR22601">
    <property type="entry name" value="ISP4 LIKE PROTEIN"/>
    <property type="match status" value="1"/>
</dbReference>
<feature type="transmembrane region" description="Helical" evidence="9">
    <location>
        <begin position="375"/>
        <end position="397"/>
    </location>
</feature>
<dbReference type="GO" id="GO:0015031">
    <property type="term" value="P:protein transport"/>
    <property type="evidence" value="ECO:0007669"/>
    <property type="project" value="UniProtKB-KW"/>
</dbReference>
<evidence type="ECO:0000256" key="3">
    <source>
        <dbReference type="ARBA" id="ARBA00022448"/>
    </source>
</evidence>
<sequence length="748" mass="85299">METKSIHSSHQDVVEEKVFPDEKKAASFYNEEEIGEKYDNVSSYEDSPIEEVKIVVPNTDDPTLPVYTFRMWFLGIVFSCVLAFVNQFFWYRRNAMSLSPLVIQLVSFPIGKFMEKVIPKSKFFNPGPFNMKEHVLITAMANCCASTAYAVDIITIQDLWYDQNMGWGGGILLIWTTQLIGYGMAGVLRPYLVYPSSMVWPANLANISLFRSFHVPDKNWTGMPRFKYFLYSFAAMFVYYWLPGYFFQILTVFSWVCWIKPSNQILSQLTSGYNGLGMFAISFDWSTIVSFLGSPLVVPWWAVANIAVGAGIVSWIIVPALYYGNVWNSQKFPIMTSTLFTRDGDIWNNTLVMNADKTLNQEAYDEYGPLYMTSFFAFTYGILFAGVTSILTHTFLFHRKDIIQQFRASRGDDEDIHRKLMRVYPEVPNWWYLAIFFGSFAASFGVIYGWEEQIKLPWWGLILAIAIPVVFVLPIGIIQAVTNQQPGLNIITELVIGYALPGRPIANVTFKTYGYISMYQCLTFVSDLKLGHYTKIPPKAMFWAQMVGTIIAGVVNLSTAKWLMGSIEGICTNAGYPFTCPSAHTFYSASIIWGTIGPGNMFGNGSPYSSMNWFFLIGFLLPIPFYFLSKKYPNSWFKYIHIPLIFNATGMMPPAVPLNFSMWCALGFISMFWLRRYRHEWWVKYNYITSAAFDSGCAIAALIIFGVVQGSDFTPVWWGNGGMGENETFDSKYFICLILFQSLIVFLF</sequence>
<dbReference type="EMBL" id="JAEPRE010000084">
    <property type="protein sequence ID" value="KAG2233289.1"/>
    <property type="molecule type" value="Genomic_DNA"/>
</dbReference>
<dbReference type="GO" id="GO:0035673">
    <property type="term" value="F:oligopeptide transmembrane transporter activity"/>
    <property type="evidence" value="ECO:0007669"/>
    <property type="project" value="InterPro"/>
</dbReference>
<organism evidence="10 11">
    <name type="scientific">Thamnidium elegans</name>
    <dbReference type="NCBI Taxonomy" id="101142"/>
    <lineage>
        <taxon>Eukaryota</taxon>
        <taxon>Fungi</taxon>
        <taxon>Fungi incertae sedis</taxon>
        <taxon>Mucoromycota</taxon>
        <taxon>Mucoromycotina</taxon>
        <taxon>Mucoromycetes</taxon>
        <taxon>Mucorales</taxon>
        <taxon>Mucorineae</taxon>
        <taxon>Mucoraceae</taxon>
        <taxon>Thamnidium</taxon>
    </lineage>
</organism>
<keyword evidence="6" id="KW-0653">Protein transport</keyword>
<comment type="similarity">
    <text evidence="2">Belongs to the oligopeptide OPT transporter family.</text>
</comment>
<protein>
    <recommendedName>
        <fullName evidence="12">OPT family small oligopeptide transporter</fullName>
    </recommendedName>
</protein>
<dbReference type="InterPro" id="IPR004648">
    <property type="entry name" value="Oligpept_transpt"/>
</dbReference>
<evidence type="ECO:0000313" key="11">
    <source>
        <dbReference type="Proteomes" id="UP000613177"/>
    </source>
</evidence>
<evidence type="ECO:0000256" key="6">
    <source>
        <dbReference type="ARBA" id="ARBA00022927"/>
    </source>
</evidence>
<evidence type="ECO:0000256" key="1">
    <source>
        <dbReference type="ARBA" id="ARBA00004141"/>
    </source>
</evidence>
<dbReference type="AlphaFoldDB" id="A0A8H7VZV4"/>
<gene>
    <name evidence="10" type="ORF">INT48_001601</name>
</gene>
<feature type="transmembrane region" description="Helical" evidence="9">
    <location>
        <begin position="135"/>
        <end position="155"/>
    </location>
</feature>
<feature type="transmembrane region" description="Helical" evidence="9">
    <location>
        <begin position="658"/>
        <end position="675"/>
    </location>
</feature>
<feature type="transmembrane region" description="Helical" evidence="9">
    <location>
        <begin position="456"/>
        <end position="478"/>
    </location>
</feature>
<keyword evidence="5" id="KW-0571">Peptide transport</keyword>
<feature type="transmembrane region" description="Helical" evidence="9">
    <location>
        <begin position="611"/>
        <end position="629"/>
    </location>
</feature>
<feature type="transmembrane region" description="Helical" evidence="9">
    <location>
        <begin position="687"/>
        <end position="711"/>
    </location>
</feature>
<feature type="transmembrane region" description="Helical" evidence="9">
    <location>
        <begin position="228"/>
        <end position="256"/>
    </location>
</feature>
<feature type="transmembrane region" description="Helical" evidence="9">
    <location>
        <begin position="71"/>
        <end position="89"/>
    </location>
</feature>
<evidence type="ECO:0000256" key="8">
    <source>
        <dbReference type="ARBA" id="ARBA00023136"/>
    </source>
</evidence>
<evidence type="ECO:0000256" key="4">
    <source>
        <dbReference type="ARBA" id="ARBA00022692"/>
    </source>
</evidence>
<evidence type="ECO:0008006" key="12">
    <source>
        <dbReference type="Google" id="ProtNLM"/>
    </source>
</evidence>
<feature type="transmembrane region" description="Helical" evidence="9">
    <location>
        <begin position="540"/>
        <end position="559"/>
    </location>
</feature>
<feature type="transmembrane region" description="Helical" evidence="9">
    <location>
        <begin position="300"/>
        <end position="323"/>
    </location>
</feature>
<accession>A0A8H7VZV4</accession>
<evidence type="ECO:0000313" key="10">
    <source>
        <dbReference type="EMBL" id="KAG2233289.1"/>
    </source>
</evidence>
<dbReference type="InterPro" id="IPR004813">
    <property type="entry name" value="OPT"/>
</dbReference>
<dbReference type="NCBIfam" id="TIGR00728">
    <property type="entry name" value="OPT_sfam"/>
    <property type="match status" value="1"/>
</dbReference>